<dbReference type="EMBL" id="FQYT01000013">
    <property type="protein sequence ID" value="SHJ15333.1"/>
    <property type="molecule type" value="Genomic_DNA"/>
</dbReference>
<evidence type="ECO:0000313" key="2">
    <source>
        <dbReference type="EMBL" id="SHJ15333.1"/>
    </source>
</evidence>
<sequence>MVNQKFKEEFIRTYNSGKYEGYVWNIFKKTEDSEEKFKKDVASFELNEIEALLQSFGSTSIQSLRVIACILRKYTAYAVTKKLPGVDLNHFDEVTTALLENCVHKSERNEKFISRNRLLNFVAELPNSGDQFLIMALYEGLGGDLLSEITMTAGAGINEDKNIISLYGGRTIECSSRLIAVARDAADNYRYESLNEKSLNQREMRLISDRIFKARNNATEPDAYHAYHRALRRLNEIREYLGYRSLNVGSLRISGFAQAILDLMDDQDMPFRAVYKTDEFKELASRYGYRKYAFSRLKVTLGEYMDCSA</sequence>
<gene>
    <name evidence="2" type="ORF">SAMN02745691_01439</name>
</gene>
<evidence type="ECO:0000259" key="1">
    <source>
        <dbReference type="Pfam" id="PF22822"/>
    </source>
</evidence>
<feature type="domain" description="MrpR N-terminal core-binding" evidence="1">
    <location>
        <begin position="1"/>
        <end position="79"/>
    </location>
</feature>
<proteinExistence type="predicted"/>
<dbReference type="STRING" id="1122934.SAMN02745691_01439"/>
<dbReference type="RefSeq" id="WP_073993677.1">
    <property type="nucleotide sequence ID" value="NZ_FQYT01000013.1"/>
</dbReference>
<name>A0A1M6GZK7_9FIRM</name>
<organism evidence="2 3">
    <name type="scientific">Parasporobacterium paucivorans DSM 15970</name>
    <dbReference type="NCBI Taxonomy" id="1122934"/>
    <lineage>
        <taxon>Bacteria</taxon>
        <taxon>Bacillati</taxon>
        <taxon>Bacillota</taxon>
        <taxon>Clostridia</taxon>
        <taxon>Lachnospirales</taxon>
        <taxon>Lachnospiraceae</taxon>
        <taxon>Parasporobacterium</taxon>
    </lineage>
</organism>
<dbReference type="InterPro" id="IPR055009">
    <property type="entry name" value="MrpR_N_CB"/>
</dbReference>
<accession>A0A1M6GZK7</accession>
<reference evidence="2 3" key="1">
    <citation type="submission" date="2016-11" db="EMBL/GenBank/DDBJ databases">
        <authorList>
            <person name="Jaros S."/>
            <person name="Januszkiewicz K."/>
            <person name="Wedrychowicz H."/>
        </authorList>
    </citation>
    <scope>NUCLEOTIDE SEQUENCE [LARGE SCALE GENOMIC DNA]</scope>
    <source>
        <strain evidence="2 3">DSM 15970</strain>
    </source>
</reference>
<keyword evidence="3" id="KW-1185">Reference proteome</keyword>
<protein>
    <recommendedName>
        <fullName evidence="1">MrpR N-terminal core-binding domain-containing protein</fullName>
    </recommendedName>
</protein>
<dbReference type="Proteomes" id="UP000184342">
    <property type="component" value="Unassembled WGS sequence"/>
</dbReference>
<dbReference type="AlphaFoldDB" id="A0A1M6GZK7"/>
<evidence type="ECO:0000313" key="3">
    <source>
        <dbReference type="Proteomes" id="UP000184342"/>
    </source>
</evidence>
<dbReference type="Pfam" id="PF22822">
    <property type="entry name" value="MrpR_N_CB"/>
    <property type="match status" value="1"/>
</dbReference>